<evidence type="ECO:0000313" key="1">
    <source>
        <dbReference type="EMBL" id="RKQ73084.1"/>
    </source>
</evidence>
<dbReference type="RefSeq" id="WP_121217817.1">
    <property type="nucleotide sequence ID" value="NZ_RBIG01000001.1"/>
</dbReference>
<reference evidence="1 2" key="1">
    <citation type="submission" date="2018-10" db="EMBL/GenBank/DDBJ databases">
        <title>Comparative analysis of microorganisms from saline springs in Andes Mountain Range, Colombia.</title>
        <authorList>
            <person name="Rubin E."/>
        </authorList>
    </citation>
    <scope>NUCLEOTIDE SEQUENCE [LARGE SCALE GENOMIC DNA]</scope>
    <source>
        <strain evidence="1 2">USBA 36</strain>
    </source>
</reference>
<comment type="caution">
    <text evidence="1">The sequence shown here is derived from an EMBL/GenBank/DDBJ whole genome shotgun (WGS) entry which is preliminary data.</text>
</comment>
<dbReference type="EMBL" id="RBIG01000001">
    <property type="protein sequence ID" value="RKQ73084.1"/>
    <property type="molecule type" value="Genomic_DNA"/>
</dbReference>
<name>A0A420WPW8_9PROT</name>
<proteinExistence type="predicted"/>
<protein>
    <submittedName>
        <fullName evidence="1">Uncharacterized protein</fullName>
    </submittedName>
</protein>
<organism evidence="1 2">
    <name type="scientific">Oceanibaculum indicum</name>
    <dbReference type="NCBI Taxonomy" id="526216"/>
    <lineage>
        <taxon>Bacteria</taxon>
        <taxon>Pseudomonadati</taxon>
        <taxon>Pseudomonadota</taxon>
        <taxon>Alphaproteobacteria</taxon>
        <taxon>Rhodospirillales</taxon>
        <taxon>Oceanibaculaceae</taxon>
        <taxon>Oceanibaculum</taxon>
    </lineage>
</organism>
<gene>
    <name evidence="1" type="ORF">BCL74_0855</name>
</gene>
<sequence>MSFEPVIEFFSRVRANPGLQQELTQRLNALSDSGQAPAAMARFANEKGIAATQEAFSQALSAAVPVRAGDAELSEAELESVSGGMLPDWMQEMKDQLLAEQMAKALELMNTVTANIQLQNNNITSNIR</sequence>
<accession>A0A420WPW8</accession>
<dbReference type="Proteomes" id="UP000277424">
    <property type="component" value="Unassembled WGS sequence"/>
</dbReference>
<dbReference type="AlphaFoldDB" id="A0A420WPW8"/>
<evidence type="ECO:0000313" key="2">
    <source>
        <dbReference type="Proteomes" id="UP000277424"/>
    </source>
</evidence>